<evidence type="ECO:0000313" key="11">
    <source>
        <dbReference type="EMBL" id="SQB34424.1"/>
    </source>
</evidence>
<dbReference type="PROSITE" id="PS51918">
    <property type="entry name" value="RADICAL_SAM"/>
    <property type="match status" value="1"/>
</dbReference>
<dbReference type="InterPro" id="IPR058240">
    <property type="entry name" value="rSAM_sf"/>
</dbReference>
<dbReference type="InterPro" id="IPR013785">
    <property type="entry name" value="Aldolase_TIM"/>
</dbReference>
<keyword evidence="4 9" id="KW-0949">S-adenosyl-L-methionine</keyword>
<dbReference type="InterPro" id="IPR034505">
    <property type="entry name" value="Coproporphyrinogen-III_oxidase"/>
</dbReference>
<dbReference type="Proteomes" id="UP000250223">
    <property type="component" value="Unassembled WGS sequence"/>
</dbReference>
<keyword evidence="7 9" id="KW-0411">Iron-sulfur</keyword>
<evidence type="ECO:0000259" key="10">
    <source>
        <dbReference type="PROSITE" id="PS51918"/>
    </source>
</evidence>
<gene>
    <name evidence="11" type="primary">hemZ_1</name>
    <name evidence="11" type="ORF">NCTC13028_01336</name>
</gene>
<keyword evidence="11" id="KW-0560">Oxidoreductase</keyword>
<dbReference type="GO" id="GO:0046872">
    <property type="term" value="F:metal ion binding"/>
    <property type="evidence" value="ECO:0007669"/>
    <property type="project" value="UniProtKB-UniRule"/>
</dbReference>
<proteinExistence type="inferred from homology"/>
<dbReference type="EMBL" id="UAWC01000009">
    <property type="protein sequence ID" value="SQB34424.1"/>
    <property type="molecule type" value="Genomic_DNA"/>
</dbReference>
<evidence type="ECO:0000256" key="4">
    <source>
        <dbReference type="ARBA" id="ARBA00022691"/>
    </source>
</evidence>
<dbReference type="InterPro" id="IPR006638">
    <property type="entry name" value="Elp3/MiaA/NifB-like_rSAM"/>
</dbReference>
<evidence type="ECO:0000256" key="2">
    <source>
        <dbReference type="ARBA" id="ARBA00017228"/>
    </source>
</evidence>
<evidence type="ECO:0000256" key="3">
    <source>
        <dbReference type="ARBA" id="ARBA00022617"/>
    </source>
</evidence>
<dbReference type="GO" id="GO:0051539">
    <property type="term" value="F:4 iron, 4 sulfur cluster binding"/>
    <property type="evidence" value="ECO:0007669"/>
    <property type="project" value="UniProtKB-UniRule"/>
</dbReference>
<evidence type="ECO:0000256" key="9">
    <source>
        <dbReference type="RuleBase" id="RU364116"/>
    </source>
</evidence>
<keyword evidence="3 9" id="KW-0349">Heme</keyword>
<keyword evidence="6 9" id="KW-0408">Iron</keyword>
<evidence type="ECO:0000256" key="6">
    <source>
        <dbReference type="ARBA" id="ARBA00023004"/>
    </source>
</evidence>
<dbReference type="SFLD" id="SFLDG01082">
    <property type="entry name" value="B12-binding_domain_containing"/>
    <property type="match status" value="1"/>
</dbReference>
<keyword evidence="8 9" id="KW-0143">Chaperone</keyword>
<dbReference type="PANTHER" id="PTHR13932">
    <property type="entry name" value="COPROPORPHYRINIGEN III OXIDASE"/>
    <property type="match status" value="1"/>
</dbReference>
<dbReference type="AlphaFoldDB" id="A0A2X2W1K6"/>
<comment type="function">
    <text evidence="9">Probably acts as a heme chaperone, transferring heme to an unknown acceptor. Binds one molecule of heme per monomer, possibly covalently. Binds 1 [4Fe-4S] cluster. The cluster is coordinated with 3 cysteines and an exchangeable S-adenosyl-L-methionine.</text>
</comment>
<dbReference type="PANTHER" id="PTHR13932:SF5">
    <property type="entry name" value="RADICAL S-ADENOSYL METHIONINE DOMAIN-CONTAINING PROTEIN 1, MITOCHONDRIAL"/>
    <property type="match status" value="1"/>
</dbReference>
<dbReference type="SMART" id="SM00729">
    <property type="entry name" value="Elp3"/>
    <property type="match status" value="1"/>
</dbReference>
<evidence type="ECO:0000256" key="8">
    <source>
        <dbReference type="ARBA" id="ARBA00023186"/>
    </source>
</evidence>
<dbReference type="RefSeq" id="WP_111921459.1">
    <property type="nucleotide sequence ID" value="NZ_JAHLNT010000001.1"/>
</dbReference>
<dbReference type="Gene3D" id="3.20.20.70">
    <property type="entry name" value="Aldolase class I"/>
    <property type="match status" value="1"/>
</dbReference>
<evidence type="ECO:0000256" key="7">
    <source>
        <dbReference type="ARBA" id="ARBA00023014"/>
    </source>
</evidence>
<keyword evidence="9" id="KW-0004">4Fe-4S</keyword>
<dbReference type="InterPro" id="IPR010723">
    <property type="entry name" value="HemN_C"/>
</dbReference>
<dbReference type="SUPFAM" id="SSF102114">
    <property type="entry name" value="Radical SAM enzymes"/>
    <property type="match status" value="1"/>
</dbReference>
<dbReference type="SFLD" id="SFLDG01065">
    <property type="entry name" value="anaerobic_coproporphyrinogen-I"/>
    <property type="match status" value="1"/>
</dbReference>
<dbReference type="Pfam" id="PF04055">
    <property type="entry name" value="Radical_SAM"/>
    <property type="match status" value="1"/>
</dbReference>
<dbReference type="InterPro" id="IPR004559">
    <property type="entry name" value="HemW-like"/>
</dbReference>
<dbReference type="SFLD" id="SFLDF00562">
    <property type="entry name" value="HemN-like__clustered_with_heat"/>
    <property type="match status" value="1"/>
</dbReference>
<dbReference type="GO" id="GO:0004109">
    <property type="term" value="F:coproporphyrinogen oxidase activity"/>
    <property type="evidence" value="ECO:0007669"/>
    <property type="project" value="InterPro"/>
</dbReference>
<evidence type="ECO:0000313" key="12">
    <source>
        <dbReference type="Proteomes" id="UP000250223"/>
    </source>
</evidence>
<feature type="domain" description="Radical SAM core" evidence="10">
    <location>
        <begin position="5"/>
        <end position="237"/>
    </location>
</feature>
<keyword evidence="5 9" id="KW-0479">Metal-binding</keyword>
<dbReference type="GO" id="GO:0005737">
    <property type="term" value="C:cytoplasm"/>
    <property type="evidence" value="ECO:0007669"/>
    <property type="project" value="UniProtKB-SubCell"/>
</dbReference>
<dbReference type="SFLD" id="SFLDF00288">
    <property type="entry name" value="HemN-like__clustered_with_nucl"/>
    <property type="match status" value="1"/>
</dbReference>
<dbReference type="NCBIfam" id="TIGR00539">
    <property type="entry name" value="hemN_rel"/>
    <property type="match status" value="1"/>
</dbReference>
<evidence type="ECO:0000256" key="5">
    <source>
        <dbReference type="ARBA" id="ARBA00022723"/>
    </source>
</evidence>
<dbReference type="InterPro" id="IPR007197">
    <property type="entry name" value="rSAM"/>
</dbReference>
<accession>A0A2X2W1K6</accession>
<dbReference type="CDD" id="cd01335">
    <property type="entry name" value="Radical_SAM"/>
    <property type="match status" value="1"/>
</dbReference>
<dbReference type="SFLD" id="SFLDS00029">
    <property type="entry name" value="Radical_SAM"/>
    <property type="match status" value="1"/>
</dbReference>
<evidence type="ECO:0000256" key="1">
    <source>
        <dbReference type="ARBA" id="ARBA00006100"/>
    </source>
</evidence>
<comment type="similarity">
    <text evidence="1">Belongs to the anaerobic coproporphyrinogen-III oxidase family. HemW subfamily.</text>
</comment>
<sequence>MKEGYDNHDGIGLYIHIPFCKEKCKYCDFVSYANKENFMKQYIEALSKEIKRECEGKKIRSIYIGGGTPSYVSNKYWEVLKESIESLNKSRDVEFSIEANPGTVTEEKLKLFKEIGVNRISFGLQAWQYNLLNKLGRIHNVEEFLHSYKLARKLGFDNINIDLMFGIPDQKLEDWKETLEKVVELNPEHISCYSLIVEEGTPFYKLYEKGQLNLPNEDIERDMYRYSIEFLQNKGYHQYEISNFAKENKECIHNLTYWELGEYIGCGLAAHSFLNGYRYSNVYNIEEYIKLINKDKEIKINIYKNLIKDNMEEFMFMGLRKINGVNIDEFYKRFHKNIYEVYGDVIMKYVNNGLIIEDQGNIFLSPTGIEISNSIMCDFILD</sequence>
<organism evidence="11 12">
    <name type="scientific">Clostridium cochlearium</name>
    <dbReference type="NCBI Taxonomy" id="1494"/>
    <lineage>
        <taxon>Bacteria</taxon>
        <taxon>Bacillati</taxon>
        <taxon>Bacillota</taxon>
        <taxon>Clostridia</taxon>
        <taxon>Eubacteriales</taxon>
        <taxon>Clostridiaceae</taxon>
        <taxon>Clostridium</taxon>
    </lineage>
</organism>
<reference evidence="11 12" key="1">
    <citation type="submission" date="2018-06" db="EMBL/GenBank/DDBJ databases">
        <authorList>
            <consortium name="Pathogen Informatics"/>
            <person name="Doyle S."/>
        </authorList>
    </citation>
    <scope>NUCLEOTIDE SEQUENCE [LARGE SCALE GENOMIC DNA]</scope>
    <source>
        <strain evidence="11 12">NCTC13028</strain>
    </source>
</reference>
<dbReference type="GO" id="GO:0006779">
    <property type="term" value="P:porphyrin-containing compound biosynthetic process"/>
    <property type="evidence" value="ECO:0007669"/>
    <property type="project" value="InterPro"/>
</dbReference>
<dbReference type="Pfam" id="PF06969">
    <property type="entry name" value="HemN_C"/>
    <property type="match status" value="1"/>
</dbReference>
<comment type="subcellular location">
    <subcellularLocation>
        <location evidence="9">Cytoplasm</location>
    </subcellularLocation>
</comment>
<keyword evidence="9" id="KW-0963">Cytoplasm</keyword>
<protein>
    <recommendedName>
        <fullName evidence="2 9">Heme chaperone HemW</fullName>
    </recommendedName>
</protein>
<name>A0A2X2W1K6_CLOCO</name>